<keyword evidence="9" id="KW-0418">Kinase</keyword>
<evidence type="ECO:0000256" key="6">
    <source>
        <dbReference type="ARBA" id="ARBA00022729"/>
    </source>
</evidence>
<dbReference type="Gene3D" id="3.30.430.20">
    <property type="entry name" value="Gnk2 domain, C-X8-C-X2-C motif"/>
    <property type="match status" value="2"/>
</dbReference>
<evidence type="ECO:0000256" key="4">
    <source>
        <dbReference type="ARBA" id="ARBA00022679"/>
    </source>
</evidence>
<evidence type="ECO:0000256" key="11">
    <source>
        <dbReference type="ARBA" id="ARBA00022989"/>
    </source>
</evidence>
<feature type="transmembrane region" description="Helical" evidence="19">
    <location>
        <begin position="221"/>
        <end position="244"/>
    </location>
</feature>
<evidence type="ECO:0000256" key="10">
    <source>
        <dbReference type="ARBA" id="ARBA00022840"/>
    </source>
</evidence>
<keyword evidence="10 17" id="KW-0067">ATP-binding</keyword>
<evidence type="ECO:0000256" key="19">
    <source>
        <dbReference type="SAM" id="Phobius"/>
    </source>
</evidence>
<dbReference type="FunFam" id="1.10.510.10:FF:001023">
    <property type="entry name" value="Os07g0541700 protein"/>
    <property type="match status" value="1"/>
</dbReference>
<evidence type="ECO:0000256" key="2">
    <source>
        <dbReference type="ARBA" id="ARBA00012513"/>
    </source>
</evidence>
<dbReference type="PROSITE" id="PS00107">
    <property type="entry name" value="PROTEIN_KINASE_ATP"/>
    <property type="match status" value="1"/>
</dbReference>
<keyword evidence="7" id="KW-0677">Repeat</keyword>
<name>A0AAW1K5G0_SAPOF</name>
<dbReference type="SMART" id="SM00220">
    <property type="entry name" value="S_TKc"/>
    <property type="match status" value="1"/>
</dbReference>
<keyword evidence="23" id="KW-1185">Reference proteome</keyword>
<keyword evidence="6" id="KW-0732">Signal</keyword>
<dbReference type="InterPro" id="IPR038408">
    <property type="entry name" value="GNK2_sf"/>
</dbReference>
<dbReference type="CDD" id="cd23509">
    <property type="entry name" value="Gnk2-like"/>
    <property type="match status" value="1"/>
</dbReference>
<dbReference type="InterPro" id="IPR008271">
    <property type="entry name" value="Ser/Thr_kinase_AS"/>
</dbReference>
<dbReference type="PROSITE" id="PS51473">
    <property type="entry name" value="GNK2"/>
    <property type="match status" value="2"/>
</dbReference>
<keyword evidence="3 18" id="KW-0723">Serine/threonine-protein kinase</keyword>
<dbReference type="Gene3D" id="3.30.200.20">
    <property type="entry name" value="Phosphorylase Kinase, domain 1"/>
    <property type="match status" value="1"/>
</dbReference>
<evidence type="ECO:0000256" key="16">
    <source>
        <dbReference type="ARBA" id="ARBA00048679"/>
    </source>
</evidence>
<evidence type="ECO:0000259" key="21">
    <source>
        <dbReference type="PROSITE" id="PS51473"/>
    </source>
</evidence>
<dbReference type="Proteomes" id="UP001443914">
    <property type="component" value="Unassembled WGS sequence"/>
</dbReference>
<feature type="domain" description="Gnk2-homologous" evidence="21">
    <location>
        <begin position="1"/>
        <end position="103"/>
    </location>
</feature>
<evidence type="ECO:0000256" key="9">
    <source>
        <dbReference type="ARBA" id="ARBA00022777"/>
    </source>
</evidence>
<feature type="domain" description="Gnk2-homologous" evidence="21">
    <location>
        <begin position="107"/>
        <end position="212"/>
    </location>
</feature>
<comment type="caution">
    <text evidence="22">The sequence shown here is derived from an EMBL/GenBank/DDBJ whole genome shotgun (WGS) entry which is preliminary data.</text>
</comment>
<evidence type="ECO:0000256" key="3">
    <source>
        <dbReference type="ARBA" id="ARBA00022527"/>
    </source>
</evidence>
<dbReference type="EMBL" id="JBDFQZ010000006">
    <property type="protein sequence ID" value="KAK9714886.1"/>
    <property type="molecule type" value="Genomic_DNA"/>
</dbReference>
<dbReference type="GO" id="GO:0005886">
    <property type="term" value="C:plasma membrane"/>
    <property type="evidence" value="ECO:0007669"/>
    <property type="project" value="TreeGrafter"/>
</dbReference>
<evidence type="ECO:0000256" key="17">
    <source>
        <dbReference type="PROSITE-ProRule" id="PRU10141"/>
    </source>
</evidence>
<dbReference type="GO" id="GO:0005524">
    <property type="term" value="F:ATP binding"/>
    <property type="evidence" value="ECO:0007669"/>
    <property type="project" value="UniProtKB-UniRule"/>
</dbReference>
<evidence type="ECO:0000256" key="7">
    <source>
        <dbReference type="ARBA" id="ARBA00022737"/>
    </source>
</evidence>
<dbReference type="PANTHER" id="PTHR27002">
    <property type="entry name" value="RECEPTOR-LIKE SERINE/THREONINE-PROTEIN KINASE SD1-8"/>
    <property type="match status" value="1"/>
</dbReference>
<comment type="catalytic activity">
    <reaction evidence="16">
        <text>L-seryl-[protein] + ATP = O-phospho-L-seryl-[protein] + ADP + H(+)</text>
        <dbReference type="Rhea" id="RHEA:17989"/>
        <dbReference type="Rhea" id="RHEA-COMP:9863"/>
        <dbReference type="Rhea" id="RHEA-COMP:11604"/>
        <dbReference type="ChEBI" id="CHEBI:15378"/>
        <dbReference type="ChEBI" id="CHEBI:29999"/>
        <dbReference type="ChEBI" id="CHEBI:30616"/>
        <dbReference type="ChEBI" id="CHEBI:83421"/>
        <dbReference type="ChEBI" id="CHEBI:456216"/>
        <dbReference type="EC" id="2.7.11.1"/>
    </reaction>
</comment>
<evidence type="ECO:0000256" key="14">
    <source>
        <dbReference type="ARBA" id="ARBA00023180"/>
    </source>
</evidence>
<evidence type="ECO:0000313" key="23">
    <source>
        <dbReference type="Proteomes" id="UP001443914"/>
    </source>
</evidence>
<keyword evidence="14" id="KW-0325">Glycoprotein</keyword>
<comment type="similarity">
    <text evidence="18">Belongs to the protein kinase superfamily.</text>
</comment>
<sequence>MNDCSPKESYISEINYRINLEFLLSNLTSNSKTKTFYNFTSGENKNNNDKVYGIFLCNTLFIDQVCHDCVTSAATQIGQSCPSSANATVWYTNCMLRYSNRDIFSVNDVSVYYTILDGPTKYYQYHQRLSDSFISLINMATKGNTSSTSATISAYVTSDIVAVAYVDCTFDISYSECNHCLQTALGRLGFDGSQSGMVLQQSCRLSYYLSDSAAHTQGKELYIAVSVTVVIAMVSVILNVYVCLGRKKVDVSPAGLDELESMEHLRFDFAAIKQATCNFSESNKLGQGGFGVVYMGILPDEKTVAVKRLSNSSNQGIKEFKTEACLTARLQHRNLVKLFGFCLEKQEMLLVYEYMPNKSLDRLLFDPKQGAELKWETRYNIIVGIVRGLLYLHEDSRPKIVHRDLKPSNILLDGDMNPKIADFGMAKLFGCDQTQGNTS</sequence>
<proteinExistence type="inferred from homology"/>
<dbReference type="PROSITE" id="PS00108">
    <property type="entry name" value="PROTEIN_KINASE_ST"/>
    <property type="match status" value="1"/>
</dbReference>
<evidence type="ECO:0000256" key="8">
    <source>
        <dbReference type="ARBA" id="ARBA00022741"/>
    </source>
</evidence>
<keyword evidence="4" id="KW-0808">Transferase</keyword>
<dbReference type="Pfam" id="PF01657">
    <property type="entry name" value="Stress-antifung"/>
    <property type="match status" value="1"/>
</dbReference>
<evidence type="ECO:0000256" key="15">
    <source>
        <dbReference type="ARBA" id="ARBA00047899"/>
    </source>
</evidence>
<keyword evidence="8 17" id="KW-0547">Nucleotide-binding</keyword>
<dbReference type="InterPro" id="IPR017441">
    <property type="entry name" value="Protein_kinase_ATP_BS"/>
</dbReference>
<dbReference type="GO" id="GO:0004674">
    <property type="term" value="F:protein serine/threonine kinase activity"/>
    <property type="evidence" value="ECO:0007669"/>
    <property type="project" value="UniProtKB-KW"/>
</dbReference>
<evidence type="ECO:0000256" key="12">
    <source>
        <dbReference type="ARBA" id="ARBA00023136"/>
    </source>
</evidence>
<gene>
    <name evidence="22" type="ORF">RND81_06G127900</name>
</gene>
<comment type="catalytic activity">
    <reaction evidence="15">
        <text>L-threonyl-[protein] + ATP = O-phospho-L-threonyl-[protein] + ADP + H(+)</text>
        <dbReference type="Rhea" id="RHEA:46608"/>
        <dbReference type="Rhea" id="RHEA-COMP:11060"/>
        <dbReference type="Rhea" id="RHEA-COMP:11605"/>
        <dbReference type="ChEBI" id="CHEBI:15378"/>
        <dbReference type="ChEBI" id="CHEBI:30013"/>
        <dbReference type="ChEBI" id="CHEBI:30616"/>
        <dbReference type="ChEBI" id="CHEBI:61977"/>
        <dbReference type="ChEBI" id="CHEBI:456216"/>
        <dbReference type="EC" id="2.7.11.1"/>
    </reaction>
</comment>
<reference evidence="22" key="1">
    <citation type="submission" date="2024-03" db="EMBL/GenBank/DDBJ databases">
        <title>WGS assembly of Saponaria officinalis var. Norfolk2.</title>
        <authorList>
            <person name="Jenkins J."/>
            <person name="Shu S."/>
            <person name="Grimwood J."/>
            <person name="Barry K."/>
            <person name="Goodstein D."/>
            <person name="Schmutz J."/>
            <person name="Leebens-Mack J."/>
            <person name="Osbourn A."/>
        </authorList>
    </citation>
    <scope>NUCLEOTIDE SEQUENCE [LARGE SCALE GENOMIC DNA]</scope>
    <source>
        <strain evidence="22">JIC</strain>
    </source>
</reference>
<accession>A0AAW1K5G0</accession>
<dbReference type="EC" id="2.7.11.1" evidence="2"/>
<dbReference type="InterPro" id="IPR000719">
    <property type="entry name" value="Prot_kinase_dom"/>
</dbReference>
<keyword evidence="11 19" id="KW-1133">Transmembrane helix</keyword>
<evidence type="ECO:0000256" key="1">
    <source>
        <dbReference type="ARBA" id="ARBA00004167"/>
    </source>
</evidence>
<keyword evidence="13" id="KW-0675">Receptor</keyword>
<dbReference type="PANTHER" id="PTHR27002:SF980">
    <property type="entry name" value="CYSTEINE-RICH RECEPTOR-LIKE PROTEIN KINASE 10 ISOFORM X1"/>
    <property type="match status" value="1"/>
</dbReference>
<evidence type="ECO:0000313" key="22">
    <source>
        <dbReference type="EMBL" id="KAK9714886.1"/>
    </source>
</evidence>
<evidence type="ECO:0000256" key="18">
    <source>
        <dbReference type="RuleBase" id="RU000304"/>
    </source>
</evidence>
<keyword evidence="12 19" id="KW-0472">Membrane</keyword>
<evidence type="ECO:0000259" key="20">
    <source>
        <dbReference type="PROSITE" id="PS50011"/>
    </source>
</evidence>
<dbReference type="Pfam" id="PF00069">
    <property type="entry name" value="Pkinase"/>
    <property type="match status" value="1"/>
</dbReference>
<dbReference type="FunFam" id="3.30.200.20:FF:000142">
    <property type="entry name" value="Cysteine-rich receptor-like protein kinase 10"/>
    <property type="match status" value="1"/>
</dbReference>
<feature type="domain" description="Protein kinase" evidence="20">
    <location>
        <begin position="279"/>
        <end position="439"/>
    </location>
</feature>
<dbReference type="Gene3D" id="1.10.510.10">
    <property type="entry name" value="Transferase(Phosphotransferase) domain 1"/>
    <property type="match status" value="1"/>
</dbReference>
<dbReference type="SUPFAM" id="SSF56112">
    <property type="entry name" value="Protein kinase-like (PK-like)"/>
    <property type="match status" value="1"/>
</dbReference>
<dbReference type="AlphaFoldDB" id="A0AAW1K5G0"/>
<dbReference type="InterPro" id="IPR002902">
    <property type="entry name" value="GNK2"/>
</dbReference>
<evidence type="ECO:0000256" key="13">
    <source>
        <dbReference type="ARBA" id="ARBA00023170"/>
    </source>
</evidence>
<organism evidence="22 23">
    <name type="scientific">Saponaria officinalis</name>
    <name type="common">Common soapwort</name>
    <name type="synonym">Lychnis saponaria</name>
    <dbReference type="NCBI Taxonomy" id="3572"/>
    <lineage>
        <taxon>Eukaryota</taxon>
        <taxon>Viridiplantae</taxon>
        <taxon>Streptophyta</taxon>
        <taxon>Embryophyta</taxon>
        <taxon>Tracheophyta</taxon>
        <taxon>Spermatophyta</taxon>
        <taxon>Magnoliopsida</taxon>
        <taxon>eudicotyledons</taxon>
        <taxon>Gunneridae</taxon>
        <taxon>Pentapetalae</taxon>
        <taxon>Caryophyllales</taxon>
        <taxon>Caryophyllaceae</taxon>
        <taxon>Caryophylleae</taxon>
        <taxon>Saponaria</taxon>
    </lineage>
</organism>
<dbReference type="PROSITE" id="PS50011">
    <property type="entry name" value="PROTEIN_KINASE_DOM"/>
    <property type="match status" value="1"/>
</dbReference>
<evidence type="ECO:0000256" key="5">
    <source>
        <dbReference type="ARBA" id="ARBA00022692"/>
    </source>
</evidence>
<protein>
    <recommendedName>
        <fullName evidence="2">non-specific serine/threonine protein kinase</fullName>
        <ecNumber evidence="2">2.7.11.1</ecNumber>
    </recommendedName>
</protein>
<keyword evidence="5 19" id="KW-0812">Transmembrane</keyword>
<comment type="subcellular location">
    <subcellularLocation>
        <location evidence="1">Membrane</location>
        <topology evidence="1">Single-pass membrane protein</topology>
    </subcellularLocation>
</comment>
<dbReference type="InterPro" id="IPR011009">
    <property type="entry name" value="Kinase-like_dom_sf"/>
</dbReference>
<feature type="binding site" evidence="17">
    <location>
        <position position="307"/>
    </location>
    <ligand>
        <name>ATP</name>
        <dbReference type="ChEBI" id="CHEBI:30616"/>
    </ligand>
</feature>